<proteinExistence type="predicted"/>
<dbReference type="EMBL" id="JH930469">
    <property type="protein sequence ID" value="EKM58785.1"/>
    <property type="molecule type" value="Genomic_DNA"/>
</dbReference>
<dbReference type="Proteomes" id="UP000008370">
    <property type="component" value="Unassembled WGS sequence"/>
</dbReference>
<dbReference type="AlphaFoldDB" id="K5WHJ9"/>
<dbReference type="Gene3D" id="2.130.10.10">
    <property type="entry name" value="YVTN repeat-like/Quinoprotein amine dehydrogenase"/>
    <property type="match status" value="1"/>
</dbReference>
<dbReference type="InterPro" id="IPR015943">
    <property type="entry name" value="WD40/YVTN_repeat-like_dom_sf"/>
</dbReference>
<keyword evidence="2" id="KW-1185">Reference proteome</keyword>
<dbReference type="InterPro" id="IPR011044">
    <property type="entry name" value="Quino_amine_DH_bsu"/>
</dbReference>
<dbReference type="InParanoid" id="K5WHJ9"/>
<protein>
    <submittedName>
        <fullName evidence="1">Uncharacterized protein</fullName>
    </submittedName>
</protein>
<evidence type="ECO:0000313" key="2">
    <source>
        <dbReference type="Proteomes" id="UP000008370"/>
    </source>
</evidence>
<reference evidence="1 2" key="1">
    <citation type="journal article" date="2012" name="BMC Genomics">
        <title>Comparative genomics of the white-rot fungi, Phanerochaete carnosa and P. chrysosporium, to elucidate the genetic basis of the distinct wood types they colonize.</title>
        <authorList>
            <person name="Suzuki H."/>
            <person name="MacDonald J."/>
            <person name="Syed K."/>
            <person name="Salamov A."/>
            <person name="Hori C."/>
            <person name="Aerts A."/>
            <person name="Henrissat B."/>
            <person name="Wiebenga A."/>
            <person name="vanKuyk P.A."/>
            <person name="Barry K."/>
            <person name="Lindquist E."/>
            <person name="LaButti K."/>
            <person name="Lapidus A."/>
            <person name="Lucas S."/>
            <person name="Coutinho P."/>
            <person name="Gong Y."/>
            <person name="Samejima M."/>
            <person name="Mahadevan R."/>
            <person name="Abou-Zaid M."/>
            <person name="de Vries R.P."/>
            <person name="Igarashi K."/>
            <person name="Yadav J.S."/>
            <person name="Grigoriev I.V."/>
            <person name="Master E.R."/>
        </authorList>
    </citation>
    <scope>NUCLEOTIDE SEQUENCE [LARGE SCALE GENOMIC DNA]</scope>
    <source>
        <strain evidence="1 2">HHB-10118-sp</strain>
    </source>
</reference>
<dbReference type="STRING" id="650164.K5WHJ9"/>
<dbReference type="SUPFAM" id="SSF50969">
    <property type="entry name" value="YVTN repeat-like/Quinoprotein amine dehydrogenase"/>
    <property type="match status" value="1"/>
</dbReference>
<name>K5WHJ9_PHACS</name>
<dbReference type="OrthoDB" id="6252103at2759"/>
<dbReference type="HOGENOM" id="CLU_1619607_0_0_1"/>
<accession>K5WHJ9</accession>
<gene>
    <name evidence="1" type="ORF">PHACADRAFT_248876</name>
</gene>
<evidence type="ECO:0000313" key="1">
    <source>
        <dbReference type="EMBL" id="EKM58785.1"/>
    </source>
</evidence>
<dbReference type="KEGG" id="pco:PHACADRAFT_248876"/>
<dbReference type="GeneID" id="18914476"/>
<dbReference type="RefSeq" id="XP_007391378.1">
    <property type="nucleotide sequence ID" value="XM_007391316.1"/>
</dbReference>
<sequence length="160" mass="17604">MSRQGDHIVTTTKTDKVRIKVWSAMTGQELLAIDEQRELLNLVALSPDGAEILVIGKADETATTYDSRTGQLRRTFKLASTPCHATYSPSGDCVVFIDTYGNVDIYGAKSGTFIGKVEGCSGDSNHVKALPLPGSQTLLIRDDDNRHLHLYNIQDLLRIR</sequence>
<organism evidence="1 2">
    <name type="scientific">Phanerochaete carnosa (strain HHB-10118-sp)</name>
    <name type="common">White-rot fungus</name>
    <name type="synonym">Peniophora carnosa</name>
    <dbReference type="NCBI Taxonomy" id="650164"/>
    <lineage>
        <taxon>Eukaryota</taxon>
        <taxon>Fungi</taxon>
        <taxon>Dikarya</taxon>
        <taxon>Basidiomycota</taxon>
        <taxon>Agaricomycotina</taxon>
        <taxon>Agaricomycetes</taxon>
        <taxon>Polyporales</taxon>
        <taxon>Phanerochaetaceae</taxon>
        <taxon>Phanerochaete</taxon>
    </lineage>
</organism>